<evidence type="ECO:0000313" key="4">
    <source>
        <dbReference type="Proteomes" id="UP000281553"/>
    </source>
</evidence>
<feature type="non-terminal residue" evidence="3">
    <location>
        <position position="1"/>
    </location>
</feature>
<evidence type="ECO:0000256" key="1">
    <source>
        <dbReference type="SAM" id="MobiDB-lite"/>
    </source>
</evidence>
<proteinExistence type="predicted"/>
<dbReference type="OrthoDB" id="6258898at2759"/>
<feature type="region of interest" description="Disordered" evidence="1">
    <location>
        <begin position="54"/>
        <end position="76"/>
    </location>
</feature>
<accession>A0A3P7MVG0</accession>
<dbReference type="EMBL" id="UYRU01084218">
    <property type="protein sequence ID" value="VDN33764.1"/>
    <property type="molecule type" value="Genomic_DNA"/>
</dbReference>
<gene>
    <name evidence="3" type="ORF">DILT_LOCUS16324</name>
</gene>
<evidence type="ECO:0000313" key="3">
    <source>
        <dbReference type="EMBL" id="VDN33764.1"/>
    </source>
</evidence>
<protein>
    <recommendedName>
        <fullName evidence="2">DUF5739 domain-containing protein</fullName>
    </recommendedName>
</protein>
<organism evidence="3 4">
    <name type="scientific">Dibothriocephalus latus</name>
    <name type="common">Fish tapeworm</name>
    <name type="synonym">Diphyllobothrium latum</name>
    <dbReference type="NCBI Taxonomy" id="60516"/>
    <lineage>
        <taxon>Eukaryota</taxon>
        <taxon>Metazoa</taxon>
        <taxon>Spiralia</taxon>
        <taxon>Lophotrochozoa</taxon>
        <taxon>Platyhelminthes</taxon>
        <taxon>Cestoda</taxon>
        <taxon>Eucestoda</taxon>
        <taxon>Diphyllobothriidea</taxon>
        <taxon>Diphyllobothriidae</taxon>
        <taxon>Dibothriocephalus</taxon>
    </lineage>
</organism>
<reference evidence="3 4" key="1">
    <citation type="submission" date="2018-11" db="EMBL/GenBank/DDBJ databases">
        <authorList>
            <consortium name="Pathogen Informatics"/>
        </authorList>
    </citation>
    <scope>NUCLEOTIDE SEQUENCE [LARGE SCALE GENOMIC DNA]</scope>
</reference>
<dbReference type="Pfam" id="PF19010">
    <property type="entry name" value="DUF5739"/>
    <property type="match status" value="1"/>
</dbReference>
<evidence type="ECO:0000259" key="2">
    <source>
        <dbReference type="Pfam" id="PF19010"/>
    </source>
</evidence>
<dbReference type="AlphaFoldDB" id="A0A3P7MVG0"/>
<feature type="domain" description="DUF5739" evidence="2">
    <location>
        <begin position="109"/>
        <end position="185"/>
    </location>
</feature>
<dbReference type="InterPro" id="IPR043800">
    <property type="entry name" value="DUF5739"/>
</dbReference>
<name>A0A3P7MVG0_DIBLA</name>
<sequence length="185" mass="20642">VGAVPEDLLSAEDVTSRERLLNLRSVSKRRLRRLQQNGFLSHKTMSKRNRHLYPVPNKFERPSHASRRSRHRRSPLELRSTDVSTTVTTTVAAATSSGVTIASSSGMVSATTETNSARGEVRTALPKATATVHRLAIRSNTIVVEDGLVRARLRYLIQLHQAIQGVHKLVFEIRINPDFRPVYVG</sequence>
<feature type="compositionally biased region" description="Basic residues" evidence="1">
    <location>
        <begin position="64"/>
        <end position="73"/>
    </location>
</feature>
<keyword evidence="4" id="KW-1185">Reference proteome</keyword>
<dbReference type="Proteomes" id="UP000281553">
    <property type="component" value="Unassembled WGS sequence"/>
</dbReference>